<evidence type="ECO:0000313" key="2">
    <source>
        <dbReference type="EMBL" id="KZT10334.1"/>
    </source>
</evidence>
<dbReference type="STRING" id="1314785.A0A165GH09"/>
<evidence type="ECO:0000313" key="3">
    <source>
        <dbReference type="Proteomes" id="UP000076871"/>
    </source>
</evidence>
<gene>
    <name evidence="2" type="ORF">LAESUDRAFT_721673</name>
</gene>
<feature type="transmembrane region" description="Helical" evidence="1">
    <location>
        <begin position="31"/>
        <end position="52"/>
    </location>
</feature>
<dbReference type="InParanoid" id="A0A165GH09"/>
<feature type="transmembrane region" description="Helical" evidence="1">
    <location>
        <begin position="109"/>
        <end position="130"/>
    </location>
</feature>
<keyword evidence="1" id="KW-0812">Transmembrane</keyword>
<dbReference type="Proteomes" id="UP000076871">
    <property type="component" value="Unassembled WGS sequence"/>
</dbReference>
<keyword evidence="1" id="KW-1133">Transmembrane helix</keyword>
<name>A0A165GH09_9APHY</name>
<proteinExistence type="predicted"/>
<feature type="transmembrane region" description="Helical" evidence="1">
    <location>
        <begin position="64"/>
        <end position="89"/>
    </location>
</feature>
<evidence type="ECO:0000256" key="1">
    <source>
        <dbReference type="SAM" id="Phobius"/>
    </source>
</evidence>
<accession>A0A165GH09</accession>
<dbReference type="OrthoDB" id="2637653at2759"/>
<dbReference type="AlphaFoldDB" id="A0A165GH09"/>
<protein>
    <submittedName>
        <fullName evidence="2">Uncharacterized protein</fullName>
    </submittedName>
</protein>
<keyword evidence="3" id="KW-1185">Reference proteome</keyword>
<dbReference type="GeneID" id="63825081"/>
<feature type="transmembrane region" description="Helical" evidence="1">
    <location>
        <begin position="150"/>
        <end position="167"/>
    </location>
</feature>
<keyword evidence="1" id="KW-0472">Membrane</keyword>
<organism evidence="2 3">
    <name type="scientific">Laetiporus sulphureus 93-53</name>
    <dbReference type="NCBI Taxonomy" id="1314785"/>
    <lineage>
        <taxon>Eukaryota</taxon>
        <taxon>Fungi</taxon>
        <taxon>Dikarya</taxon>
        <taxon>Basidiomycota</taxon>
        <taxon>Agaricomycotina</taxon>
        <taxon>Agaricomycetes</taxon>
        <taxon>Polyporales</taxon>
        <taxon>Laetiporus</taxon>
    </lineage>
</organism>
<reference evidence="2 3" key="1">
    <citation type="journal article" date="2016" name="Mol. Biol. Evol.">
        <title>Comparative Genomics of Early-Diverging Mushroom-Forming Fungi Provides Insights into the Origins of Lignocellulose Decay Capabilities.</title>
        <authorList>
            <person name="Nagy L.G."/>
            <person name="Riley R."/>
            <person name="Tritt A."/>
            <person name="Adam C."/>
            <person name="Daum C."/>
            <person name="Floudas D."/>
            <person name="Sun H."/>
            <person name="Yadav J.S."/>
            <person name="Pangilinan J."/>
            <person name="Larsson K.H."/>
            <person name="Matsuura K."/>
            <person name="Barry K."/>
            <person name="Labutti K."/>
            <person name="Kuo R."/>
            <person name="Ohm R.A."/>
            <person name="Bhattacharya S.S."/>
            <person name="Shirouzu T."/>
            <person name="Yoshinaga Y."/>
            <person name="Martin F.M."/>
            <person name="Grigoriev I.V."/>
            <person name="Hibbett D.S."/>
        </authorList>
    </citation>
    <scope>NUCLEOTIDE SEQUENCE [LARGE SCALE GENOMIC DNA]</scope>
    <source>
        <strain evidence="2 3">93-53</strain>
    </source>
</reference>
<dbReference type="RefSeq" id="XP_040768074.1">
    <property type="nucleotide sequence ID" value="XM_040908052.1"/>
</dbReference>
<dbReference type="EMBL" id="KV427609">
    <property type="protein sequence ID" value="KZT10334.1"/>
    <property type="molecule type" value="Genomic_DNA"/>
</dbReference>
<sequence>MRHIPYIAQLSTLIFFFQLEAGRDHSPTLCHGLIAYQLGVNQAVTIIVEAILLMRIYALFKQNIMVIISVLVLFTAEIAAMITILALGVPKIEFNSVCLVRSIPSIMTPYWALSLIFETALFALTLYKFLTDYVKGQHSILTLIIRDGTWAYAAIFVAMLVNTLLYRLVHNSLAGLCFAWESAIISTVGSHILLNLRRFGAQCVHSSRSVRKLSEASSISFATPLQRPSHFNHSLEEGVTDGLRELEDFCSATSSDDRFGP</sequence>